<dbReference type="RefSeq" id="WP_316975151.1">
    <property type="nucleotide sequence ID" value="NZ_JAWIIJ010000019.1"/>
</dbReference>
<dbReference type="Proteomes" id="UP001269819">
    <property type="component" value="Unassembled WGS sequence"/>
</dbReference>
<reference evidence="4 5" key="1">
    <citation type="submission" date="2023-10" db="EMBL/GenBank/DDBJ databases">
        <title>Characteristics and mechanism of a salt-tolerant marine origin heterotrophic nitrifying- aerobic denitrifying bacteria Marinobacter xestospongiae HN1.</title>
        <authorList>
            <person name="Qi R."/>
        </authorList>
    </citation>
    <scope>NUCLEOTIDE SEQUENCE [LARGE SCALE GENOMIC DNA]</scope>
    <source>
        <strain evidence="4 5">HN1</strain>
    </source>
</reference>
<dbReference type="Gene3D" id="6.10.340.10">
    <property type="match status" value="1"/>
</dbReference>
<evidence type="ECO:0000313" key="5">
    <source>
        <dbReference type="Proteomes" id="UP001269819"/>
    </source>
</evidence>
<comment type="caution">
    <text evidence="4">The sequence shown here is derived from an EMBL/GenBank/DDBJ whole genome shotgun (WGS) entry which is preliminary data.</text>
</comment>
<proteinExistence type="predicted"/>
<sequence length="408" mass="44827">MSIYQRVIAACTGLVLLAIVSMTYLSYQKGSDLVSDSVRERLNAIATHQQGKIAEVIRAWQDRVALIASRTQLRISLQRYGISAQQSDQDRMAAILADAQQSVRAVRSIQVSTLDGRVVASAGEPIQTIARMIEFSSRDNSPGLINLASDHTGHLFATLSQAMVIDGDVVGKVQVTLSADELLRTTADTTGLGQTGETLLTARNRQGEAYLLTPLRHRPEFYLQPLRELSSPFAASLDGRSNATLEATSDYRDTVTMVALRPLPTLDWQLAVKMDHAEILAPVSDFRTTVAMAAISLLIAAMLLGVLIARAIAGPVTRLAEESRRILGGEYDLRTTENPRAGREILDLSRAINELTDMLIHTNASLERRVAARTQELEQLNETLERRILEQVEARQLIDPHRGQADQS</sequence>
<keyword evidence="1" id="KW-0175">Coiled coil</keyword>
<name>A0ABU3W2M5_9GAMM</name>
<feature type="transmembrane region" description="Helical" evidence="2">
    <location>
        <begin position="290"/>
        <end position="309"/>
    </location>
</feature>
<dbReference type="EMBL" id="JAWIIJ010000019">
    <property type="protein sequence ID" value="MDV2080797.1"/>
    <property type="molecule type" value="Genomic_DNA"/>
</dbReference>
<dbReference type="InterPro" id="IPR003660">
    <property type="entry name" value="HAMP_dom"/>
</dbReference>
<keyword evidence="2" id="KW-0812">Transmembrane</keyword>
<evidence type="ECO:0000259" key="3">
    <source>
        <dbReference type="PROSITE" id="PS50885"/>
    </source>
</evidence>
<dbReference type="PROSITE" id="PS50885">
    <property type="entry name" value="HAMP"/>
    <property type="match status" value="1"/>
</dbReference>
<evidence type="ECO:0000313" key="4">
    <source>
        <dbReference type="EMBL" id="MDV2080797.1"/>
    </source>
</evidence>
<feature type="transmembrane region" description="Helical" evidence="2">
    <location>
        <begin position="7"/>
        <end position="27"/>
    </location>
</feature>
<dbReference type="SMART" id="SM00304">
    <property type="entry name" value="HAMP"/>
    <property type="match status" value="1"/>
</dbReference>
<evidence type="ECO:0000256" key="1">
    <source>
        <dbReference type="SAM" id="Coils"/>
    </source>
</evidence>
<keyword evidence="2" id="KW-1133">Transmembrane helix</keyword>
<feature type="domain" description="HAMP" evidence="3">
    <location>
        <begin position="310"/>
        <end position="364"/>
    </location>
</feature>
<keyword evidence="2" id="KW-0472">Membrane</keyword>
<feature type="coiled-coil region" evidence="1">
    <location>
        <begin position="363"/>
        <end position="394"/>
    </location>
</feature>
<keyword evidence="5" id="KW-1185">Reference proteome</keyword>
<evidence type="ECO:0000256" key="2">
    <source>
        <dbReference type="SAM" id="Phobius"/>
    </source>
</evidence>
<organism evidence="4 5">
    <name type="scientific">Marinobacter xestospongiae</name>
    <dbReference type="NCBI Taxonomy" id="994319"/>
    <lineage>
        <taxon>Bacteria</taxon>
        <taxon>Pseudomonadati</taxon>
        <taxon>Pseudomonadota</taxon>
        <taxon>Gammaproteobacteria</taxon>
        <taxon>Pseudomonadales</taxon>
        <taxon>Marinobacteraceae</taxon>
        <taxon>Marinobacter</taxon>
    </lineage>
</organism>
<gene>
    <name evidence="4" type="ORF">RYS15_19090</name>
</gene>
<accession>A0ABU3W2M5</accession>
<protein>
    <recommendedName>
        <fullName evidence="3">HAMP domain-containing protein</fullName>
    </recommendedName>
</protein>